<comment type="caution">
    <text evidence="15">The sequence shown here is derived from an EMBL/GenBank/DDBJ whole genome shotgun (WGS) entry which is preliminary data.</text>
</comment>
<feature type="transmembrane region" description="Helical" evidence="14">
    <location>
        <begin position="39"/>
        <end position="63"/>
    </location>
</feature>
<name>A0A2T7U8Q2_9BURK</name>
<dbReference type="PIRSF" id="PIRSF016636">
    <property type="entry name" value="AlgI_DltB"/>
    <property type="match status" value="1"/>
</dbReference>
<comment type="subcellular location">
    <subcellularLocation>
        <location evidence="1">Cell membrane</location>
        <topology evidence="1">Multi-pass membrane protein</topology>
    </subcellularLocation>
</comment>
<evidence type="ECO:0000313" key="15">
    <source>
        <dbReference type="EMBL" id="PVE41057.1"/>
    </source>
</evidence>
<evidence type="ECO:0000256" key="8">
    <source>
        <dbReference type="ARBA" id="ARBA00022841"/>
    </source>
</evidence>
<dbReference type="PANTHER" id="PTHR13285:SF23">
    <property type="entry name" value="TEICHOIC ACID D-ALANYLTRANSFERASE"/>
    <property type="match status" value="1"/>
</dbReference>
<sequence length="469" mass="52438">MSFVSPEFALVCLLFFPVYWALADQWRWQRGLLIVSAYALYASWVPFFAVVLLAYSTVVWALGRWMQLARPSHRPLVLGLWLAVSFLVALKYYEFVRESFQALLEGTGFQSLLPVLDVVAPVGVSFFTFQAITYLVSVGRQSLPARSLADVLLFLSFWPTLFAGPILRAEHFFAQVDAAQVGRPIQGWRALYLIALGLVQKVVLASWLAAQVVDPAYRFPEQHTSASLLAAMLGYSLQIFLDFAGYTSIVTGLALLLGYTLPVNFRQPYLARNLSDFWTRWHVSLSSFIRDYIYIPLGGNRRGWARTQWNVLAGMFISGLWHGANWTFVVWGLMHGLGVVALNLASRLGMKPWPRLAAQVVTFSFVTLAWVFFRADSLAHAGQMLQGLLIPPQQAVLARSGQPAPWLPLILLTGAVLGLSAWAQALEAWCTGLLQRMGRWAACLVLSAVLFAVLYWGPEGVPGFIYYRF</sequence>
<keyword evidence="16" id="KW-1185">Reference proteome</keyword>
<evidence type="ECO:0000256" key="10">
    <source>
        <dbReference type="ARBA" id="ARBA00023136"/>
    </source>
</evidence>
<feature type="transmembrane region" description="Helical" evidence="14">
    <location>
        <begin position="356"/>
        <end position="373"/>
    </location>
</feature>
<organism evidence="15 16">
    <name type="scientific">Limnohabitans planktonicus II-D5</name>
    <dbReference type="NCBI Taxonomy" id="1293045"/>
    <lineage>
        <taxon>Bacteria</taxon>
        <taxon>Pseudomonadati</taxon>
        <taxon>Pseudomonadota</taxon>
        <taxon>Betaproteobacteria</taxon>
        <taxon>Burkholderiales</taxon>
        <taxon>Comamonadaceae</taxon>
        <taxon>Limnohabitans</taxon>
    </lineage>
</organism>
<evidence type="ECO:0000256" key="1">
    <source>
        <dbReference type="ARBA" id="ARBA00004651"/>
    </source>
</evidence>
<dbReference type="RefSeq" id="WP_053173700.1">
    <property type="nucleotide sequence ID" value="NZ_LFYT02000043.1"/>
</dbReference>
<feature type="transmembrane region" description="Helical" evidence="14">
    <location>
        <begin position="239"/>
        <end position="261"/>
    </location>
</feature>
<accession>A0A2T7U8Q2</accession>
<keyword evidence="6 13" id="KW-0808">Transferase</keyword>
<evidence type="ECO:0000256" key="9">
    <source>
        <dbReference type="ARBA" id="ARBA00022989"/>
    </source>
</evidence>
<dbReference type="Proteomes" id="UP000037507">
    <property type="component" value="Unassembled WGS sequence"/>
</dbReference>
<gene>
    <name evidence="15" type="ORF">H663_019245</name>
</gene>
<dbReference type="PANTHER" id="PTHR13285">
    <property type="entry name" value="ACYLTRANSFERASE"/>
    <property type="match status" value="1"/>
</dbReference>
<evidence type="ECO:0000256" key="7">
    <source>
        <dbReference type="ARBA" id="ARBA00022692"/>
    </source>
</evidence>
<dbReference type="EMBL" id="LFYT02000043">
    <property type="protein sequence ID" value="PVE41057.1"/>
    <property type="molecule type" value="Genomic_DNA"/>
</dbReference>
<dbReference type="PIRSF" id="PIRSF500217">
    <property type="entry name" value="AlgI"/>
    <property type="match status" value="1"/>
</dbReference>
<evidence type="ECO:0000256" key="4">
    <source>
        <dbReference type="ARBA" id="ARBA00016084"/>
    </source>
</evidence>
<dbReference type="InterPro" id="IPR024194">
    <property type="entry name" value="Ac/AlaTfrase_AlgI/DltB"/>
</dbReference>
<evidence type="ECO:0000256" key="13">
    <source>
        <dbReference type="PIRNR" id="PIRNR016636"/>
    </source>
</evidence>
<dbReference type="GO" id="GO:0042121">
    <property type="term" value="P:alginic acid biosynthetic process"/>
    <property type="evidence" value="ECO:0007669"/>
    <property type="project" value="UniProtKB-KW"/>
</dbReference>
<protein>
    <recommendedName>
        <fullName evidence="4">Probable alginate O-acetylase AlgI</fullName>
    </recommendedName>
    <alternativeName>
        <fullName evidence="12">Alginate biosynthesis protein AlgI</fullName>
    </alternativeName>
</protein>
<feature type="transmembrane region" description="Helical" evidence="14">
    <location>
        <begin position="113"/>
        <end position="136"/>
    </location>
</feature>
<evidence type="ECO:0000256" key="14">
    <source>
        <dbReference type="SAM" id="Phobius"/>
    </source>
</evidence>
<dbReference type="InterPro" id="IPR051085">
    <property type="entry name" value="MB_O-acyltransferase"/>
</dbReference>
<keyword evidence="9 14" id="KW-1133">Transmembrane helix</keyword>
<dbReference type="STRING" id="1293045.H663_12695"/>
<feature type="transmembrane region" description="Helical" evidence="14">
    <location>
        <begin position="75"/>
        <end position="93"/>
    </location>
</feature>
<evidence type="ECO:0000256" key="3">
    <source>
        <dbReference type="ARBA" id="ARBA00010323"/>
    </source>
</evidence>
<feature type="transmembrane region" description="Helical" evidence="14">
    <location>
        <begin position="148"/>
        <end position="167"/>
    </location>
</feature>
<comment type="pathway">
    <text evidence="2">Glycan biosynthesis; alginate biosynthesis.</text>
</comment>
<evidence type="ECO:0000256" key="6">
    <source>
        <dbReference type="ARBA" id="ARBA00022679"/>
    </source>
</evidence>
<dbReference type="InterPro" id="IPR004299">
    <property type="entry name" value="MBOAT_fam"/>
</dbReference>
<dbReference type="AlphaFoldDB" id="A0A2T7U8Q2"/>
<keyword evidence="10 13" id="KW-0472">Membrane</keyword>
<evidence type="ECO:0000313" key="16">
    <source>
        <dbReference type="Proteomes" id="UP000037507"/>
    </source>
</evidence>
<evidence type="ECO:0000256" key="11">
    <source>
        <dbReference type="ARBA" id="ARBA00023315"/>
    </source>
</evidence>
<feature type="transmembrane region" description="Helical" evidence="14">
    <location>
        <begin position="406"/>
        <end position="426"/>
    </location>
</feature>
<feature type="transmembrane region" description="Helical" evidence="14">
    <location>
        <begin position="187"/>
        <end position="210"/>
    </location>
</feature>
<keyword evidence="8" id="KW-0016">Alginate biosynthesis</keyword>
<evidence type="ECO:0000256" key="12">
    <source>
        <dbReference type="ARBA" id="ARBA00031030"/>
    </source>
</evidence>
<dbReference type="InterPro" id="IPR028362">
    <property type="entry name" value="AlgI"/>
</dbReference>
<keyword evidence="11 13" id="KW-0012">Acyltransferase</keyword>
<comment type="similarity">
    <text evidence="3 13">Belongs to the membrane-bound acyltransferase family.</text>
</comment>
<reference evidence="15" key="1">
    <citation type="submission" date="2017-04" db="EMBL/GenBank/DDBJ databases">
        <title>Unexpected and diverse lifestyles within the genus Limnohabitans.</title>
        <authorList>
            <person name="Kasalicky V."/>
            <person name="Mehrshad M."/>
            <person name="Andrei S.-A."/>
            <person name="Salcher M."/>
            <person name="Kratochvilova H."/>
            <person name="Simek K."/>
            <person name="Ghai R."/>
        </authorList>
    </citation>
    <scope>NUCLEOTIDE SEQUENCE [LARGE SCALE GENOMIC DNA]</scope>
    <source>
        <strain evidence="15">II-D5</strain>
    </source>
</reference>
<keyword evidence="7 14" id="KW-0812">Transmembrane</keyword>
<dbReference type="Pfam" id="PF03062">
    <property type="entry name" value="MBOAT"/>
    <property type="match status" value="1"/>
</dbReference>
<proteinExistence type="inferred from homology"/>
<feature type="transmembrane region" description="Helical" evidence="14">
    <location>
        <begin position="324"/>
        <end position="344"/>
    </location>
</feature>
<dbReference type="OrthoDB" id="139172at2"/>
<keyword evidence="5 13" id="KW-1003">Cell membrane</keyword>
<dbReference type="GO" id="GO:0005886">
    <property type="term" value="C:plasma membrane"/>
    <property type="evidence" value="ECO:0007669"/>
    <property type="project" value="UniProtKB-SubCell"/>
</dbReference>
<evidence type="ECO:0000256" key="5">
    <source>
        <dbReference type="ARBA" id="ARBA00022475"/>
    </source>
</evidence>
<feature type="transmembrane region" description="Helical" evidence="14">
    <location>
        <begin position="438"/>
        <end position="457"/>
    </location>
</feature>
<dbReference type="GO" id="GO:0016746">
    <property type="term" value="F:acyltransferase activity"/>
    <property type="evidence" value="ECO:0007669"/>
    <property type="project" value="UniProtKB-KW"/>
</dbReference>
<evidence type="ECO:0000256" key="2">
    <source>
        <dbReference type="ARBA" id="ARBA00005182"/>
    </source>
</evidence>